<dbReference type="PROSITE" id="PS50125">
    <property type="entry name" value="GUANYLATE_CYCLASE_2"/>
    <property type="match status" value="1"/>
</dbReference>
<organism evidence="2 3">
    <name type="scientific">Roseibium hamelinense</name>
    <dbReference type="NCBI Taxonomy" id="150831"/>
    <lineage>
        <taxon>Bacteria</taxon>
        <taxon>Pseudomonadati</taxon>
        <taxon>Pseudomonadota</taxon>
        <taxon>Alphaproteobacteria</taxon>
        <taxon>Hyphomicrobiales</taxon>
        <taxon>Stappiaceae</taxon>
        <taxon>Roseibium</taxon>
    </lineage>
</organism>
<dbReference type="PANTHER" id="PTHR43081">
    <property type="entry name" value="ADENYLATE CYCLASE, TERMINAL-DIFFERENTIATION SPECIFIC-RELATED"/>
    <property type="match status" value="1"/>
</dbReference>
<dbReference type="SMART" id="SM00044">
    <property type="entry name" value="CYCc"/>
    <property type="match status" value="1"/>
</dbReference>
<dbReference type="EMBL" id="VLLF01000013">
    <property type="protein sequence ID" value="TWI79900.1"/>
    <property type="molecule type" value="Genomic_DNA"/>
</dbReference>
<name>A0A562SGT4_9HYPH</name>
<evidence type="ECO:0000313" key="2">
    <source>
        <dbReference type="EMBL" id="TWI79900.1"/>
    </source>
</evidence>
<keyword evidence="3" id="KW-1185">Reference proteome</keyword>
<sequence>MVDMQKIDDVEEWMIGQALASQPVPDMFGEMCERLRACGIPVERSLMAWATLHPLVEAEVAYWTASEGVRFEQFHHDENDTEEWLNSPLRMVIVNRETMFRSRLDQGNSEHDFPLCKQLAEEGFTDYLILATAFRMPAMDDQRAYTGIVVSWSTRQKGGFTDAQLKAINYIQKRLALAARGNVEEQIARTIAETYLGKWAGNRVLSGQIQHGDGERIRAVIFYCDMRRSTQIADVLGPEKYLAWLNDFFRATATPVLNHGGEILDFIGDAVLGIFPIDSAGFTVAVHRALKATDEVHNNIRRANDARPEGPELRAGIALSVGEVMFGNIGVSERLTFSVIGQTVHAAARLESLTKTVGSDILITEDVATHVGNRAKPAGEFLLSGFKTVQPIFELLPPSA</sequence>
<proteinExistence type="predicted"/>
<dbReference type="GO" id="GO:0035556">
    <property type="term" value="P:intracellular signal transduction"/>
    <property type="evidence" value="ECO:0007669"/>
    <property type="project" value="InterPro"/>
</dbReference>
<comment type="caution">
    <text evidence="2">The sequence shown here is derived from an EMBL/GenBank/DDBJ whole genome shotgun (WGS) entry which is preliminary data.</text>
</comment>
<dbReference type="GO" id="GO:0006171">
    <property type="term" value="P:cAMP biosynthetic process"/>
    <property type="evidence" value="ECO:0007669"/>
    <property type="project" value="TreeGrafter"/>
</dbReference>
<dbReference type="Proteomes" id="UP000320593">
    <property type="component" value="Unassembled WGS sequence"/>
</dbReference>
<protein>
    <submittedName>
        <fullName evidence="2">Adenylate cyclase</fullName>
    </submittedName>
</protein>
<evidence type="ECO:0000313" key="3">
    <source>
        <dbReference type="Proteomes" id="UP000320593"/>
    </source>
</evidence>
<dbReference type="Gene3D" id="3.30.70.1230">
    <property type="entry name" value="Nucleotide cyclase"/>
    <property type="match status" value="1"/>
</dbReference>
<dbReference type="OrthoDB" id="4565346at2"/>
<feature type="domain" description="Guanylate cyclase" evidence="1">
    <location>
        <begin position="220"/>
        <end position="351"/>
    </location>
</feature>
<dbReference type="InterPro" id="IPR050697">
    <property type="entry name" value="Adenylyl/Guanylyl_Cyclase_3/4"/>
</dbReference>
<accession>A0A562SGT4</accession>
<dbReference type="InterPro" id="IPR001054">
    <property type="entry name" value="A/G_cyclase"/>
</dbReference>
<reference evidence="2 3" key="1">
    <citation type="submission" date="2019-07" db="EMBL/GenBank/DDBJ databases">
        <title>Genomic Encyclopedia of Archaeal and Bacterial Type Strains, Phase II (KMG-II): from individual species to whole genera.</title>
        <authorList>
            <person name="Goeker M."/>
        </authorList>
    </citation>
    <scope>NUCLEOTIDE SEQUENCE [LARGE SCALE GENOMIC DNA]</scope>
    <source>
        <strain evidence="2 3">ATCC BAA-252</strain>
    </source>
</reference>
<dbReference type="CDD" id="cd07302">
    <property type="entry name" value="CHD"/>
    <property type="match status" value="1"/>
</dbReference>
<dbReference type="GO" id="GO:0004016">
    <property type="term" value="F:adenylate cyclase activity"/>
    <property type="evidence" value="ECO:0007669"/>
    <property type="project" value="UniProtKB-ARBA"/>
</dbReference>
<evidence type="ECO:0000259" key="1">
    <source>
        <dbReference type="PROSITE" id="PS50125"/>
    </source>
</evidence>
<dbReference type="InterPro" id="IPR029787">
    <property type="entry name" value="Nucleotide_cyclase"/>
</dbReference>
<dbReference type="SUPFAM" id="SSF55073">
    <property type="entry name" value="Nucleotide cyclase"/>
    <property type="match status" value="1"/>
</dbReference>
<dbReference type="PANTHER" id="PTHR43081:SF11">
    <property type="entry name" value="BLR2264 PROTEIN"/>
    <property type="match status" value="1"/>
</dbReference>
<dbReference type="AlphaFoldDB" id="A0A562SGT4"/>
<dbReference type="Pfam" id="PF00211">
    <property type="entry name" value="Guanylate_cyc"/>
    <property type="match status" value="1"/>
</dbReference>
<gene>
    <name evidence="2" type="ORF">JM93_04247</name>
</gene>